<evidence type="ECO:0008006" key="7">
    <source>
        <dbReference type="Google" id="ProtNLM"/>
    </source>
</evidence>
<dbReference type="Gene3D" id="3.40.50.720">
    <property type="entry name" value="NAD(P)-binding Rossmann-like Domain"/>
    <property type="match status" value="1"/>
</dbReference>
<evidence type="ECO:0000256" key="2">
    <source>
        <dbReference type="ARBA" id="ARBA00022857"/>
    </source>
</evidence>
<feature type="domain" description="Ketopantoate reductase C-terminal" evidence="5">
    <location>
        <begin position="184"/>
        <end position="307"/>
    </location>
</feature>
<evidence type="ECO:0000259" key="5">
    <source>
        <dbReference type="Pfam" id="PF08546"/>
    </source>
</evidence>
<dbReference type="InterPro" id="IPR013752">
    <property type="entry name" value="KPA_reductase"/>
</dbReference>
<dbReference type="Gene3D" id="1.10.1040.10">
    <property type="entry name" value="N-(1-d-carboxylethyl)-l-norvaline Dehydrogenase, domain 2"/>
    <property type="match status" value="1"/>
</dbReference>
<dbReference type="PANTHER" id="PTHR21708">
    <property type="entry name" value="PROBABLE 2-DEHYDROPANTOATE 2-REDUCTASE"/>
    <property type="match status" value="1"/>
</dbReference>
<comment type="similarity">
    <text evidence="1">Belongs to the ketopantoate reductase family.</text>
</comment>
<dbReference type="SUPFAM" id="SSF48179">
    <property type="entry name" value="6-phosphogluconate dehydrogenase C-terminal domain-like"/>
    <property type="match status" value="1"/>
</dbReference>
<dbReference type="InterPro" id="IPR008927">
    <property type="entry name" value="6-PGluconate_DH-like_C_sf"/>
</dbReference>
<keyword evidence="2" id="KW-0521">NADP</keyword>
<gene>
    <name evidence="6" type="ORF">POBO1169_LOCUS9854</name>
</gene>
<reference evidence="6" key="1">
    <citation type="submission" date="2021-01" db="EMBL/GenBank/DDBJ databases">
        <authorList>
            <person name="Corre E."/>
            <person name="Pelletier E."/>
            <person name="Niang G."/>
            <person name="Scheremetjew M."/>
            <person name="Finn R."/>
            <person name="Kale V."/>
            <person name="Holt S."/>
            <person name="Cochrane G."/>
            <person name="Meng A."/>
            <person name="Brown T."/>
            <person name="Cohen L."/>
        </authorList>
    </citation>
    <scope>NUCLEOTIDE SEQUENCE</scope>
    <source>
        <strain evidence="6">CCMP722</strain>
    </source>
</reference>
<evidence type="ECO:0000256" key="1">
    <source>
        <dbReference type="ARBA" id="ARBA00007870"/>
    </source>
</evidence>
<keyword evidence="3" id="KW-0560">Oxidoreductase</keyword>
<evidence type="ECO:0000259" key="4">
    <source>
        <dbReference type="Pfam" id="PF02558"/>
    </source>
</evidence>
<dbReference type="NCBIfam" id="TIGR00745">
    <property type="entry name" value="apbA_panE"/>
    <property type="match status" value="1"/>
</dbReference>
<feature type="domain" description="Ketopantoate reductase N-terminal" evidence="4">
    <location>
        <begin position="6"/>
        <end position="150"/>
    </location>
</feature>
<protein>
    <recommendedName>
        <fullName evidence="7">2-dehydropantoate 2-reductase</fullName>
    </recommendedName>
</protein>
<organism evidence="6">
    <name type="scientific">Pyramimonas obovata</name>
    <dbReference type="NCBI Taxonomy" id="1411642"/>
    <lineage>
        <taxon>Eukaryota</taxon>
        <taxon>Viridiplantae</taxon>
        <taxon>Chlorophyta</taxon>
        <taxon>Pyramimonadophyceae</taxon>
        <taxon>Pyramimonadales</taxon>
        <taxon>Pyramimonadaceae</taxon>
        <taxon>Pyramimonas</taxon>
        <taxon>Pyramimonas incertae sedis</taxon>
    </lineage>
</organism>
<dbReference type="InterPro" id="IPR003710">
    <property type="entry name" value="ApbA"/>
</dbReference>
<dbReference type="GO" id="GO:0008677">
    <property type="term" value="F:2-dehydropantoate 2-reductase activity"/>
    <property type="evidence" value="ECO:0007669"/>
    <property type="project" value="InterPro"/>
</dbReference>
<dbReference type="InterPro" id="IPR051402">
    <property type="entry name" value="KPR-Related"/>
</dbReference>
<sequence>MSGYRVCVYGAGGVGGYLAARLAQNGVDVTVIARGEHLRAIREKGLFLTSVAGDYHASVKATDNTSEVGIVDLIIICCKSWQVPDIAMTLPPMIGEHTVVVPTQNGVEAPEQLANVVGGERVFGGYIRIMALIQAAGHVVHNGVPQAEFGVGILPGVGRGEQQLERMREAFCGTVGLFLKIEADIRMRMWWKLIYIGSVSGVCAAARATFGEVCTCQQAAALLKAVATEMFSVAEASGVVFPSGEAERIAHQHSELGKNTPNNTPSMMRDFDKGGPSEVENQLGTVVRYAARHALKVPNVAALYAILLVQERKHRLAHHVM</sequence>
<dbReference type="EMBL" id="HBFA01019244">
    <property type="protein sequence ID" value="CAD8669121.1"/>
    <property type="molecule type" value="Transcribed_RNA"/>
</dbReference>
<dbReference type="GO" id="GO:0005737">
    <property type="term" value="C:cytoplasm"/>
    <property type="evidence" value="ECO:0007669"/>
    <property type="project" value="TreeGrafter"/>
</dbReference>
<proteinExistence type="inferred from homology"/>
<dbReference type="AlphaFoldDB" id="A0A7S0R713"/>
<dbReference type="GO" id="GO:0015940">
    <property type="term" value="P:pantothenate biosynthetic process"/>
    <property type="evidence" value="ECO:0007669"/>
    <property type="project" value="InterPro"/>
</dbReference>
<dbReference type="PANTHER" id="PTHR21708:SF26">
    <property type="entry name" value="2-DEHYDROPANTOATE 2-REDUCTASE"/>
    <property type="match status" value="1"/>
</dbReference>
<evidence type="ECO:0000256" key="3">
    <source>
        <dbReference type="ARBA" id="ARBA00023002"/>
    </source>
</evidence>
<dbReference type="InterPro" id="IPR013328">
    <property type="entry name" value="6PGD_dom2"/>
</dbReference>
<evidence type="ECO:0000313" key="6">
    <source>
        <dbReference type="EMBL" id="CAD8669121.1"/>
    </source>
</evidence>
<dbReference type="SUPFAM" id="SSF51735">
    <property type="entry name" value="NAD(P)-binding Rossmann-fold domains"/>
    <property type="match status" value="1"/>
</dbReference>
<dbReference type="Pfam" id="PF08546">
    <property type="entry name" value="ApbA_C"/>
    <property type="match status" value="1"/>
</dbReference>
<dbReference type="Pfam" id="PF02558">
    <property type="entry name" value="ApbA"/>
    <property type="match status" value="1"/>
</dbReference>
<dbReference type="InterPro" id="IPR036291">
    <property type="entry name" value="NAD(P)-bd_dom_sf"/>
</dbReference>
<name>A0A7S0R713_9CHLO</name>
<accession>A0A7S0R713</accession>
<dbReference type="FunFam" id="1.10.1040.10:FF:000017">
    <property type="entry name" value="2-dehydropantoate 2-reductase"/>
    <property type="match status" value="1"/>
</dbReference>
<dbReference type="InterPro" id="IPR013332">
    <property type="entry name" value="KPR_N"/>
</dbReference>